<proteinExistence type="predicted"/>
<dbReference type="GO" id="GO:0033786">
    <property type="term" value="F:heptose-1-phosphate adenylyltransferase activity"/>
    <property type="evidence" value="ECO:0007669"/>
    <property type="project" value="TreeGrafter"/>
</dbReference>
<dbReference type="InterPro" id="IPR029056">
    <property type="entry name" value="Ribokinase-like"/>
</dbReference>
<dbReference type="SUPFAM" id="SSF53613">
    <property type="entry name" value="Ribokinase-like"/>
    <property type="match status" value="1"/>
</dbReference>
<evidence type="ECO:0000259" key="1">
    <source>
        <dbReference type="Pfam" id="PF00294"/>
    </source>
</evidence>
<dbReference type="InterPro" id="IPR011611">
    <property type="entry name" value="PfkB_dom"/>
</dbReference>
<reference evidence="2" key="1">
    <citation type="submission" date="2020-08" db="EMBL/GenBank/DDBJ databases">
        <title>Genome public.</title>
        <authorList>
            <person name="Liu C."/>
            <person name="Sun Q."/>
        </authorList>
    </citation>
    <scope>NUCLEOTIDE SEQUENCE</scope>
    <source>
        <strain evidence="2">NSJ-44</strain>
    </source>
</reference>
<sequence>MDMDRIIAALGRTQDARIIVFGDYCLDKYLYIDPKRDEPSVETGLTAYQVHRKQMYAGVGGTITNNLRALGAQVRCIGAIGCDGEGFELKQALTKVGADIRYMVEMPDRCTNTYTKPMRKQPDGSYQEMERLDFRDFSPMPQKYKDALVQALREAIDWADGVIITDQFVQEDSGVLTPFVREAVCALAKERPRQFFYADSRAFIDAYRNVMVKCNNHELLKAMRPGQALEPTQAVLEACGRELCARNGKTAFVTLGDKGSMIFDEGQVTAVPAFRVSGAIDIVGAGDATNAGIMLGLCLGLKVEEAALLGNCVSSITIQQIGTTGTASPQQVARRLEGNL</sequence>
<dbReference type="GO" id="GO:0005829">
    <property type="term" value="C:cytosol"/>
    <property type="evidence" value="ECO:0007669"/>
    <property type="project" value="TreeGrafter"/>
</dbReference>
<keyword evidence="2" id="KW-0808">Transferase</keyword>
<dbReference type="Proteomes" id="UP000654279">
    <property type="component" value="Unassembled WGS sequence"/>
</dbReference>
<dbReference type="GO" id="GO:0033785">
    <property type="term" value="F:heptose 7-phosphate kinase activity"/>
    <property type="evidence" value="ECO:0007669"/>
    <property type="project" value="TreeGrafter"/>
</dbReference>
<dbReference type="EMBL" id="JACRSO010000001">
    <property type="protein sequence ID" value="MBC8527973.1"/>
    <property type="molecule type" value="Genomic_DNA"/>
</dbReference>
<organism evidence="2 3">
    <name type="scientific">Luoshenia tenuis</name>
    <dbReference type="NCBI Taxonomy" id="2763654"/>
    <lineage>
        <taxon>Bacteria</taxon>
        <taxon>Bacillati</taxon>
        <taxon>Bacillota</taxon>
        <taxon>Clostridia</taxon>
        <taxon>Christensenellales</taxon>
        <taxon>Christensenellaceae</taxon>
        <taxon>Luoshenia</taxon>
    </lineage>
</organism>
<dbReference type="PANTHER" id="PTHR46969">
    <property type="entry name" value="BIFUNCTIONAL PROTEIN HLDE"/>
    <property type="match status" value="1"/>
</dbReference>
<name>A0A926HLD6_9FIRM</name>
<keyword evidence="3" id="KW-1185">Reference proteome</keyword>
<keyword evidence="2" id="KW-0418">Kinase</keyword>
<accession>A0A926HLD6</accession>
<gene>
    <name evidence="2" type="ORF">H8699_00785</name>
</gene>
<dbReference type="PANTHER" id="PTHR46969:SF1">
    <property type="entry name" value="BIFUNCTIONAL PROTEIN HLDE"/>
    <property type="match status" value="1"/>
</dbReference>
<protein>
    <submittedName>
        <fullName evidence="2">Carbohydrate kinase</fullName>
    </submittedName>
</protein>
<feature type="domain" description="Carbohydrate kinase PfkB" evidence="1">
    <location>
        <begin position="32"/>
        <end position="326"/>
    </location>
</feature>
<evidence type="ECO:0000313" key="2">
    <source>
        <dbReference type="EMBL" id="MBC8527973.1"/>
    </source>
</evidence>
<dbReference type="AlphaFoldDB" id="A0A926HLD6"/>
<evidence type="ECO:0000313" key="3">
    <source>
        <dbReference type="Proteomes" id="UP000654279"/>
    </source>
</evidence>
<comment type="caution">
    <text evidence="2">The sequence shown here is derived from an EMBL/GenBank/DDBJ whole genome shotgun (WGS) entry which is preliminary data.</text>
</comment>
<dbReference type="Pfam" id="PF00294">
    <property type="entry name" value="PfkB"/>
    <property type="match status" value="1"/>
</dbReference>
<dbReference type="Gene3D" id="3.40.1190.20">
    <property type="match status" value="1"/>
</dbReference>